<evidence type="ECO:0000313" key="2">
    <source>
        <dbReference type="Proteomes" id="UP000765509"/>
    </source>
</evidence>
<dbReference type="EMBL" id="AVOT02081353">
    <property type="protein sequence ID" value="MBW0567742.1"/>
    <property type="molecule type" value="Genomic_DNA"/>
</dbReference>
<reference evidence="1" key="1">
    <citation type="submission" date="2021-03" db="EMBL/GenBank/DDBJ databases">
        <title>Draft genome sequence of rust myrtle Austropuccinia psidii MF-1, a brazilian biotype.</title>
        <authorList>
            <person name="Quecine M.C."/>
            <person name="Pachon D.M.R."/>
            <person name="Bonatelli M.L."/>
            <person name="Correr F.H."/>
            <person name="Franceschini L.M."/>
            <person name="Leite T.F."/>
            <person name="Margarido G.R.A."/>
            <person name="Almeida C.A."/>
            <person name="Ferrarezi J.A."/>
            <person name="Labate C.A."/>
        </authorList>
    </citation>
    <scope>NUCLEOTIDE SEQUENCE</scope>
    <source>
        <strain evidence="1">MF-1</strain>
    </source>
</reference>
<evidence type="ECO:0000313" key="1">
    <source>
        <dbReference type="EMBL" id="MBW0567742.1"/>
    </source>
</evidence>
<gene>
    <name evidence="1" type="ORF">O181_107457</name>
</gene>
<keyword evidence="2" id="KW-1185">Reference proteome</keyword>
<name>A0A9Q3PPD9_9BASI</name>
<protein>
    <submittedName>
        <fullName evidence="1">Uncharacterized protein</fullName>
    </submittedName>
</protein>
<comment type="caution">
    <text evidence="1">The sequence shown here is derived from an EMBL/GenBank/DDBJ whole genome shotgun (WGS) entry which is preliminary data.</text>
</comment>
<dbReference type="AlphaFoldDB" id="A0A9Q3PPD9"/>
<organism evidence="1 2">
    <name type="scientific">Austropuccinia psidii MF-1</name>
    <dbReference type="NCBI Taxonomy" id="1389203"/>
    <lineage>
        <taxon>Eukaryota</taxon>
        <taxon>Fungi</taxon>
        <taxon>Dikarya</taxon>
        <taxon>Basidiomycota</taxon>
        <taxon>Pucciniomycotina</taxon>
        <taxon>Pucciniomycetes</taxon>
        <taxon>Pucciniales</taxon>
        <taxon>Sphaerophragmiaceae</taxon>
        <taxon>Austropuccinia</taxon>
    </lineage>
</organism>
<dbReference type="Proteomes" id="UP000765509">
    <property type="component" value="Unassembled WGS sequence"/>
</dbReference>
<accession>A0A9Q3PPD9</accession>
<proteinExistence type="predicted"/>
<sequence>MSRGSSFISPLSRPGFGILKENPVQPWPITSDSIAEQSIFMNELQCNQLHSLSQGPAKKGQIATIHHNPNNAGTDQCSWLMLSMNAGEGTNQAPSHILQP</sequence>